<dbReference type="Gramene" id="C.cajan_24859.t">
    <property type="protein sequence ID" value="C.cajan_24859.t.cds1"/>
    <property type="gene ID" value="C.cajan_24859"/>
</dbReference>
<accession>A0A151SEC2</accession>
<gene>
    <name evidence="1" type="ORF">KK1_024957</name>
</gene>
<proteinExistence type="predicted"/>
<name>A0A151SEC2_CAJCA</name>
<evidence type="ECO:0000313" key="2">
    <source>
        <dbReference type="Proteomes" id="UP000075243"/>
    </source>
</evidence>
<protein>
    <submittedName>
        <fullName evidence="1">Uncharacterized protein</fullName>
    </submittedName>
</protein>
<dbReference type="EMBL" id="KQ483416">
    <property type="protein sequence ID" value="KYP53135.1"/>
    <property type="molecule type" value="Genomic_DNA"/>
</dbReference>
<feature type="non-terminal residue" evidence="1">
    <location>
        <position position="1"/>
    </location>
</feature>
<organism evidence="1 2">
    <name type="scientific">Cajanus cajan</name>
    <name type="common">Pigeon pea</name>
    <name type="synonym">Cajanus indicus</name>
    <dbReference type="NCBI Taxonomy" id="3821"/>
    <lineage>
        <taxon>Eukaryota</taxon>
        <taxon>Viridiplantae</taxon>
        <taxon>Streptophyta</taxon>
        <taxon>Embryophyta</taxon>
        <taxon>Tracheophyta</taxon>
        <taxon>Spermatophyta</taxon>
        <taxon>Magnoliopsida</taxon>
        <taxon>eudicotyledons</taxon>
        <taxon>Gunneridae</taxon>
        <taxon>Pentapetalae</taxon>
        <taxon>rosids</taxon>
        <taxon>fabids</taxon>
        <taxon>Fabales</taxon>
        <taxon>Fabaceae</taxon>
        <taxon>Papilionoideae</taxon>
        <taxon>50 kb inversion clade</taxon>
        <taxon>NPAAA clade</taxon>
        <taxon>indigoferoid/millettioid clade</taxon>
        <taxon>Phaseoleae</taxon>
        <taxon>Cajanus</taxon>
    </lineage>
</organism>
<evidence type="ECO:0000313" key="1">
    <source>
        <dbReference type="EMBL" id="KYP53135.1"/>
    </source>
</evidence>
<sequence length="83" mass="9768">ADHRDYRRLVKEAWDNSMIGCPMFILKQNLKKVKLALKTWNKEVFGDVHLTVELAKKELEEIQLFLVDSPNYFEAEVKAQVTF</sequence>
<keyword evidence="2" id="KW-1185">Reference proteome</keyword>
<reference evidence="1" key="1">
    <citation type="journal article" date="2012" name="Nat. Biotechnol.">
        <title>Draft genome sequence of pigeonpea (Cajanus cajan), an orphan legume crop of resource-poor farmers.</title>
        <authorList>
            <person name="Varshney R.K."/>
            <person name="Chen W."/>
            <person name="Li Y."/>
            <person name="Bharti A.K."/>
            <person name="Saxena R.K."/>
            <person name="Schlueter J.A."/>
            <person name="Donoghue M.T."/>
            <person name="Azam S."/>
            <person name="Fan G."/>
            <person name="Whaley A.M."/>
            <person name="Farmer A.D."/>
            <person name="Sheridan J."/>
            <person name="Iwata A."/>
            <person name="Tuteja R."/>
            <person name="Penmetsa R.V."/>
            <person name="Wu W."/>
            <person name="Upadhyaya H.D."/>
            <person name="Yang S.P."/>
            <person name="Shah T."/>
            <person name="Saxena K.B."/>
            <person name="Michael T."/>
            <person name="McCombie W.R."/>
            <person name="Yang B."/>
            <person name="Zhang G."/>
            <person name="Yang H."/>
            <person name="Wang J."/>
            <person name="Spillane C."/>
            <person name="Cook D.R."/>
            <person name="May G.D."/>
            <person name="Xu X."/>
            <person name="Jackson S.A."/>
        </authorList>
    </citation>
    <scope>NUCLEOTIDE SEQUENCE [LARGE SCALE GENOMIC DNA]</scope>
</reference>
<dbReference type="AlphaFoldDB" id="A0A151SEC2"/>
<dbReference type="Proteomes" id="UP000075243">
    <property type="component" value="Unassembled WGS sequence"/>
</dbReference>